<dbReference type="PRINTS" id="PR01790">
    <property type="entry name" value="SMP30FAMILY"/>
</dbReference>
<dbReference type="InterPro" id="IPR013658">
    <property type="entry name" value="SGL"/>
</dbReference>
<proteinExistence type="inferred from homology"/>
<evidence type="ECO:0000313" key="4">
    <source>
        <dbReference type="Proteomes" id="UP001055167"/>
    </source>
</evidence>
<evidence type="ECO:0000313" key="3">
    <source>
        <dbReference type="EMBL" id="GJD51028.1"/>
    </source>
</evidence>
<name>A0ABQ4R0B0_9HYPH</name>
<dbReference type="PANTHER" id="PTHR10907">
    <property type="entry name" value="REGUCALCIN"/>
    <property type="match status" value="1"/>
</dbReference>
<evidence type="ECO:0000256" key="1">
    <source>
        <dbReference type="ARBA" id="ARBA00008853"/>
    </source>
</evidence>
<organism evidence="3 4">
    <name type="scientific">Methylobacterium crusticola</name>
    <dbReference type="NCBI Taxonomy" id="1697972"/>
    <lineage>
        <taxon>Bacteria</taxon>
        <taxon>Pseudomonadati</taxon>
        <taxon>Pseudomonadota</taxon>
        <taxon>Alphaproteobacteria</taxon>
        <taxon>Hyphomicrobiales</taxon>
        <taxon>Methylobacteriaceae</taxon>
        <taxon>Methylobacterium</taxon>
    </lineage>
</organism>
<dbReference type="EMBL" id="BPQH01000011">
    <property type="protein sequence ID" value="GJD51028.1"/>
    <property type="molecule type" value="Genomic_DNA"/>
</dbReference>
<keyword evidence="4" id="KW-1185">Reference proteome</keyword>
<dbReference type="SUPFAM" id="SSF63829">
    <property type="entry name" value="Calcium-dependent phosphotriesterase"/>
    <property type="match status" value="1"/>
</dbReference>
<sequence length="298" mass="32050">MAPTVHPETPRVAVACGCTLGEEAIWDARTGTLLWVDIEDPAVWSLAPGSGETRRLALPEKLGFVLLTPDPGVVVAGFKSGLATLRLADGTRRDLLRVEPDRPGNRLNGGQVGHDGAVYFGSMDDAEAEATGTFYRWDGRRLDAFGGRSSVTNGPVVGPDGRRLYTTDTAGGVIRVHALEDGRPGAPEPFVRFEEGWGKPDGMTIDAEDHVWVCHYGGSRITRFAPDGRIERILPVPTALVTKCTFGGPDLTTLYITTCRRGRDPTLDPMAGHLFALEIGIRGLPPRHFDPEAVSDAS</sequence>
<dbReference type="Gene3D" id="2.120.10.30">
    <property type="entry name" value="TolB, C-terminal domain"/>
    <property type="match status" value="1"/>
</dbReference>
<dbReference type="PANTHER" id="PTHR10907:SF47">
    <property type="entry name" value="REGUCALCIN"/>
    <property type="match status" value="1"/>
</dbReference>
<feature type="domain" description="SMP-30/Gluconolactonase/LRE-like region" evidence="2">
    <location>
        <begin position="20"/>
        <end position="259"/>
    </location>
</feature>
<dbReference type="InterPro" id="IPR011042">
    <property type="entry name" value="6-blade_b-propeller_TolB-like"/>
</dbReference>
<protein>
    <submittedName>
        <fullName evidence="3">L-arabinolactonase</fullName>
    </submittedName>
</protein>
<comment type="caution">
    <text evidence="3">The sequence shown here is derived from an EMBL/GenBank/DDBJ whole genome shotgun (WGS) entry which is preliminary data.</text>
</comment>
<reference evidence="3" key="1">
    <citation type="journal article" date="2021" name="Front. Microbiol.">
        <title>Comprehensive Comparative Genomics and Phenotyping of Methylobacterium Species.</title>
        <authorList>
            <person name="Alessa O."/>
            <person name="Ogura Y."/>
            <person name="Fujitani Y."/>
            <person name="Takami H."/>
            <person name="Hayashi T."/>
            <person name="Sahin N."/>
            <person name="Tani A."/>
        </authorList>
    </citation>
    <scope>NUCLEOTIDE SEQUENCE</scope>
    <source>
        <strain evidence="3">KCTC 52305</strain>
    </source>
</reference>
<dbReference type="InterPro" id="IPR005511">
    <property type="entry name" value="SMP-30"/>
</dbReference>
<reference evidence="3" key="2">
    <citation type="submission" date="2021-08" db="EMBL/GenBank/DDBJ databases">
        <authorList>
            <person name="Tani A."/>
            <person name="Ola A."/>
            <person name="Ogura Y."/>
            <person name="Katsura K."/>
            <person name="Hayashi T."/>
        </authorList>
    </citation>
    <scope>NUCLEOTIDE SEQUENCE</scope>
    <source>
        <strain evidence="3">KCTC 52305</strain>
    </source>
</reference>
<comment type="similarity">
    <text evidence="1">Belongs to the SMP-30/CGR1 family.</text>
</comment>
<accession>A0ABQ4R0B0</accession>
<dbReference type="Pfam" id="PF08450">
    <property type="entry name" value="SGL"/>
    <property type="match status" value="1"/>
</dbReference>
<dbReference type="RefSeq" id="WP_128564731.1">
    <property type="nucleotide sequence ID" value="NZ_BPQH01000011.1"/>
</dbReference>
<dbReference type="Proteomes" id="UP001055167">
    <property type="component" value="Unassembled WGS sequence"/>
</dbReference>
<gene>
    <name evidence="3" type="primary">araB_2</name>
    <name evidence="3" type="ORF">OPKNFCMD_3779</name>
</gene>
<evidence type="ECO:0000259" key="2">
    <source>
        <dbReference type="Pfam" id="PF08450"/>
    </source>
</evidence>